<keyword evidence="1" id="KW-0472">Membrane</keyword>
<name>B3TJW8_9ANNE</name>
<feature type="transmembrane region" description="Helical" evidence="1">
    <location>
        <begin position="6"/>
        <end position="31"/>
    </location>
</feature>
<keyword evidence="1" id="KW-1133">Transmembrane helix</keyword>
<geneLocation type="mitochondrion" evidence="2"/>
<keyword evidence="1" id="KW-0812">Transmembrane</keyword>
<organism evidence="2">
    <name type="scientific">Terebellides stroemii</name>
    <dbReference type="NCBI Taxonomy" id="1037239"/>
    <lineage>
        <taxon>Eukaryota</taxon>
        <taxon>Metazoa</taxon>
        <taxon>Spiralia</taxon>
        <taxon>Lophotrochozoa</taxon>
        <taxon>Annelida</taxon>
        <taxon>Polychaeta</taxon>
        <taxon>Sedentaria</taxon>
        <taxon>Canalipalpata</taxon>
        <taxon>Terebellida</taxon>
        <taxon>Terebelliformia</taxon>
        <taxon>Trichobranchidae</taxon>
        <taxon>Terebellides</taxon>
    </lineage>
</organism>
<dbReference type="CTD" id="4509"/>
<dbReference type="RefSeq" id="YP_001994394.1">
    <property type="nucleotide sequence ID" value="NC_011014.1"/>
</dbReference>
<gene>
    <name evidence="2" type="primary">ATP8</name>
</gene>
<sequence>MPHLSPMIWALSPLIFMIFILFFFMSSMWWAQMPKFPKSYDSNLKTLNKWNWS</sequence>
<reference evidence="2" key="1">
    <citation type="journal article" date="2008" name="Gene">
        <title>Phylogenetic information from three mitochondrial genomes of Terebelliformia (Annelida) worms and duplication of the methionine tRNA.</title>
        <authorList>
            <person name="Zhong M."/>
            <person name="Struck T.H."/>
            <person name="Halanych K.M."/>
        </authorList>
    </citation>
    <scope>NUCLEOTIDE SEQUENCE</scope>
</reference>
<accession>B3TJW8</accession>
<dbReference type="GeneID" id="6407537"/>
<protein>
    <submittedName>
        <fullName evidence="2">ATP synthase F0 subunit 8</fullName>
    </submittedName>
</protein>
<evidence type="ECO:0000256" key="1">
    <source>
        <dbReference type="SAM" id="Phobius"/>
    </source>
</evidence>
<keyword evidence="2" id="KW-0496">Mitochondrion</keyword>
<evidence type="ECO:0000313" key="2">
    <source>
        <dbReference type="EMBL" id="ABW76474.1"/>
    </source>
</evidence>
<dbReference type="EMBL" id="EU236701">
    <property type="protein sequence ID" value="ABW76474.1"/>
    <property type="molecule type" value="Genomic_DNA"/>
</dbReference>
<proteinExistence type="predicted"/>
<dbReference type="AlphaFoldDB" id="B3TJW8"/>